<dbReference type="InterPro" id="IPR036013">
    <property type="entry name" value="Band_7/SPFH_dom_sf"/>
</dbReference>
<comment type="similarity">
    <text evidence="2">Belongs to the band 7/mec-2 family.</text>
</comment>
<comment type="subcellular location">
    <subcellularLocation>
        <location evidence="1">Membrane</location>
        <topology evidence="1">Single-pass membrane protein</topology>
    </subcellularLocation>
</comment>
<protein>
    <recommendedName>
        <fullName evidence="4">Band 7 domain-containing protein</fullName>
    </recommendedName>
</protein>
<name>A0ABY9WZ17_9BACT</name>
<dbReference type="InterPro" id="IPR001107">
    <property type="entry name" value="Band_7"/>
</dbReference>
<organism evidence="5 6">
    <name type="scientific">Archangium minus</name>
    <dbReference type="NCBI Taxonomy" id="83450"/>
    <lineage>
        <taxon>Bacteria</taxon>
        <taxon>Pseudomonadati</taxon>
        <taxon>Myxococcota</taxon>
        <taxon>Myxococcia</taxon>
        <taxon>Myxococcales</taxon>
        <taxon>Cystobacterineae</taxon>
        <taxon>Archangiaceae</taxon>
        <taxon>Archangium</taxon>
    </lineage>
</organism>
<dbReference type="SUPFAM" id="SSF117892">
    <property type="entry name" value="Band 7/SPFH domain"/>
    <property type="match status" value="1"/>
</dbReference>
<keyword evidence="3" id="KW-0175">Coiled coil</keyword>
<dbReference type="Pfam" id="PF01145">
    <property type="entry name" value="Band_7"/>
    <property type="match status" value="1"/>
</dbReference>
<accession>A0ABY9WZ17</accession>
<evidence type="ECO:0000313" key="6">
    <source>
        <dbReference type="Proteomes" id="UP001611383"/>
    </source>
</evidence>
<dbReference type="PANTHER" id="PTHR10264">
    <property type="entry name" value="BAND 7 PROTEIN-RELATED"/>
    <property type="match status" value="1"/>
</dbReference>
<feature type="domain" description="Band 7" evidence="4">
    <location>
        <begin position="67"/>
        <end position="157"/>
    </location>
</feature>
<dbReference type="EMBL" id="CP043494">
    <property type="protein sequence ID" value="WNG48364.1"/>
    <property type="molecule type" value="Genomic_DNA"/>
</dbReference>
<dbReference type="PANTHER" id="PTHR10264:SF19">
    <property type="entry name" value="AT06885P-RELATED"/>
    <property type="match status" value="1"/>
</dbReference>
<evidence type="ECO:0000256" key="2">
    <source>
        <dbReference type="ARBA" id="ARBA00008164"/>
    </source>
</evidence>
<dbReference type="Proteomes" id="UP001611383">
    <property type="component" value="Chromosome"/>
</dbReference>
<feature type="coiled-coil region" evidence="3">
    <location>
        <begin position="131"/>
        <end position="165"/>
    </location>
</feature>
<evidence type="ECO:0000313" key="5">
    <source>
        <dbReference type="EMBL" id="WNG48364.1"/>
    </source>
</evidence>
<evidence type="ECO:0000256" key="1">
    <source>
        <dbReference type="ARBA" id="ARBA00004167"/>
    </source>
</evidence>
<dbReference type="Gene3D" id="3.30.479.30">
    <property type="entry name" value="Band 7 domain"/>
    <property type="match status" value="1"/>
</dbReference>
<dbReference type="InterPro" id="IPR043202">
    <property type="entry name" value="Band-7_stomatin-like"/>
</dbReference>
<sequence>MSVGGHPEVLRCPGAVTGTRQLQSLSKPSERHWLVRCVGFKASVTRNSQQRVLASERGVEIARARASDWDKSLQALATHAALSILGNRDFEQILCDRSELGELVRQDIKAETERWGLEVERVLIRNVSLLSEVAQQVFDTLAAQLERAKAEEEEGRQRVALLEAQTSAQVASLVAEAKGQYPAAVGRAFAALGNNPRVLSAYNELYALSQVRPHRTVAFHGFERNELRAMDAAMLVPVGQEAPAPRNSLDERGKAEA</sequence>
<reference evidence="5 6" key="1">
    <citation type="submission" date="2019-08" db="EMBL/GenBank/DDBJ databases">
        <title>Archangium and Cystobacter genomes.</title>
        <authorList>
            <person name="Chen I.-C.K."/>
            <person name="Wielgoss S."/>
        </authorList>
    </citation>
    <scope>NUCLEOTIDE SEQUENCE [LARGE SCALE GENOMIC DNA]</scope>
    <source>
        <strain evidence="5 6">Cbm 6</strain>
    </source>
</reference>
<evidence type="ECO:0000256" key="3">
    <source>
        <dbReference type="SAM" id="Coils"/>
    </source>
</evidence>
<proteinExistence type="inferred from homology"/>
<evidence type="ECO:0000259" key="4">
    <source>
        <dbReference type="Pfam" id="PF01145"/>
    </source>
</evidence>
<keyword evidence="6" id="KW-1185">Reference proteome</keyword>
<gene>
    <name evidence="5" type="ORF">F0U60_32735</name>
</gene>